<keyword evidence="2" id="KW-0175">Coiled coil</keyword>
<evidence type="ECO:0000256" key="1">
    <source>
        <dbReference type="ARBA" id="ARBA00022829"/>
    </source>
</evidence>
<protein>
    <submittedName>
        <fullName evidence="4">ParB family chromosome partitioning protein</fullName>
    </submittedName>
</protein>
<dbReference type="GO" id="GO:0005694">
    <property type="term" value="C:chromosome"/>
    <property type="evidence" value="ECO:0007669"/>
    <property type="project" value="TreeGrafter"/>
</dbReference>
<feature type="domain" description="ParB-like N-terminal" evidence="3">
    <location>
        <begin position="4"/>
        <end position="90"/>
    </location>
</feature>
<dbReference type="EMBL" id="RKRE01000001">
    <property type="protein sequence ID" value="RPF49598.1"/>
    <property type="molecule type" value="Genomic_DNA"/>
</dbReference>
<dbReference type="RefSeq" id="WP_170157670.1">
    <property type="nucleotide sequence ID" value="NZ_RKRE01000001.1"/>
</dbReference>
<dbReference type="AlphaFoldDB" id="A0A3N5BIU0"/>
<evidence type="ECO:0000259" key="3">
    <source>
        <dbReference type="SMART" id="SM00470"/>
    </source>
</evidence>
<keyword evidence="5" id="KW-1185">Reference proteome</keyword>
<dbReference type="Pfam" id="PF02195">
    <property type="entry name" value="ParB_N"/>
    <property type="match status" value="1"/>
</dbReference>
<sequence length="438" mass="49582">MNEISVSFLKIHPKNGEYFSPPTPEEKEALKRSIAAEGIRDPLKVTPDYTVIAGHVRLEIAKELGLKKVPVVIVDGDPEYLEYLLIADNDERRTCNDPIKKAKRAEFLKRYWGIQQGGDRRSKEKNSPLKTLDDVAREVGEDVANLKKLLKLNDLIPELQQLVSQGKLSQTAAYSLAFLPPDEQKELLASLDEAGVAGLSVKEAQELRRKLDAFRKEKESLQGRLVELEEEKESLSRQLADLQDSLSSVEEEVAEKLGRQYEEKLQEALSGLQKRLREAKEESEHLRAKLRELKQNPVERVVEKVVYQTDPSVEAELKSLKEQLASLKKERSELKTKLEETHRTLNNYLEANARIKGHSITDETRFRSSVTMAAKTIGEAVARVKIDFKPSFRRNKDLTDRLHLLVEHLEEAARELRELAEGGMLDAEVIGVEAAGVN</sequence>
<comment type="caution">
    <text evidence="4">The sequence shown here is derived from an EMBL/GenBank/DDBJ whole genome shotgun (WGS) entry which is preliminary data.</text>
</comment>
<dbReference type="InterPro" id="IPR041468">
    <property type="entry name" value="HTH_ParB/Spo0J"/>
</dbReference>
<organism evidence="4 5">
    <name type="scientific">Thermodesulfitimonas autotrophica</name>
    <dbReference type="NCBI Taxonomy" id="1894989"/>
    <lineage>
        <taxon>Bacteria</taxon>
        <taxon>Bacillati</taxon>
        <taxon>Bacillota</taxon>
        <taxon>Clostridia</taxon>
        <taxon>Thermoanaerobacterales</taxon>
        <taxon>Thermoanaerobacteraceae</taxon>
        <taxon>Thermodesulfitimonas</taxon>
    </lineage>
</organism>
<reference evidence="4 5" key="1">
    <citation type="submission" date="2018-11" db="EMBL/GenBank/DDBJ databases">
        <title>Genomic Encyclopedia of Type Strains, Phase IV (KMG-IV): sequencing the most valuable type-strain genomes for metagenomic binning, comparative biology and taxonomic classification.</title>
        <authorList>
            <person name="Goeker M."/>
        </authorList>
    </citation>
    <scope>NUCLEOTIDE SEQUENCE [LARGE SCALE GENOMIC DNA]</scope>
    <source>
        <strain evidence="4 5">DSM 102936</strain>
    </source>
</reference>
<dbReference type="SUPFAM" id="SSF57997">
    <property type="entry name" value="Tropomyosin"/>
    <property type="match status" value="1"/>
</dbReference>
<dbReference type="InterPro" id="IPR036086">
    <property type="entry name" value="ParB/Sulfiredoxin_sf"/>
</dbReference>
<gene>
    <name evidence="4" type="ORF">EDD75_0416</name>
</gene>
<evidence type="ECO:0000256" key="2">
    <source>
        <dbReference type="SAM" id="Coils"/>
    </source>
</evidence>
<evidence type="ECO:0000313" key="4">
    <source>
        <dbReference type="EMBL" id="RPF49598.1"/>
    </source>
</evidence>
<dbReference type="Gene3D" id="3.90.1530.10">
    <property type="entry name" value="Conserved hypothetical protein from pyrococcus furiosus pfu- 392566-001, ParB domain"/>
    <property type="match status" value="1"/>
</dbReference>
<dbReference type="PANTHER" id="PTHR33375">
    <property type="entry name" value="CHROMOSOME-PARTITIONING PROTEIN PARB-RELATED"/>
    <property type="match status" value="1"/>
</dbReference>
<dbReference type="SMART" id="SM00470">
    <property type="entry name" value="ParB"/>
    <property type="match status" value="1"/>
</dbReference>
<dbReference type="SUPFAM" id="SSF110849">
    <property type="entry name" value="ParB/Sulfiredoxin"/>
    <property type="match status" value="1"/>
</dbReference>
<dbReference type="SUPFAM" id="SSF109709">
    <property type="entry name" value="KorB DNA-binding domain-like"/>
    <property type="match status" value="1"/>
</dbReference>
<proteinExistence type="predicted"/>
<dbReference type="PANTHER" id="PTHR33375:SF1">
    <property type="entry name" value="CHROMOSOME-PARTITIONING PROTEIN PARB-RELATED"/>
    <property type="match status" value="1"/>
</dbReference>
<dbReference type="InterPro" id="IPR003115">
    <property type="entry name" value="ParB_N"/>
</dbReference>
<evidence type="ECO:0000313" key="5">
    <source>
        <dbReference type="Proteomes" id="UP000282654"/>
    </source>
</evidence>
<dbReference type="Gene3D" id="1.10.10.2830">
    <property type="match status" value="1"/>
</dbReference>
<accession>A0A3N5BIU0</accession>
<keyword evidence="1" id="KW-0159">Chromosome partition</keyword>
<dbReference type="Proteomes" id="UP000282654">
    <property type="component" value="Unassembled WGS sequence"/>
</dbReference>
<name>A0A3N5BIU0_9THEO</name>
<dbReference type="GO" id="GO:0007059">
    <property type="term" value="P:chromosome segregation"/>
    <property type="evidence" value="ECO:0007669"/>
    <property type="project" value="UniProtKB-KW"/>
</dbReference>
<dbReference type="InterPro" id="IPR050336">
    <property type="entry name" value="Chromosome_partition/occlusion"/>
</dbReference>
<dbReference type="Pfam" id="PF17762">
    <property type="entry name" value="HTH_ParB"/>
    <property type="match status" value="1"/>
</dbReference>
<feature type="coiled-coil region" evidence="2">
    <location>
        <begin position="204"/>
        <end position="351"/>
    </location>
</feature>
<dbReference type="CDD" id="cd16404">
    <property type="entry name" value="pNOB8_ParB_N_like"/>
    <property type="match status" value="1"/>
</dbReference>